<gene>
    <name evidence="1" type="ORF">AVEN_80797_1</name>
</gene>
<accession>A0A4Y2FJU0</accession>
<dbReference type="AlphaFoldDB" id="A0A4Y2FJU0"/>
<proteinExistence type="predicted"/>
<dbReference type="EMBL" id="BGPR01000943">
    <property type="protein sequence ID" value="GBM40788.1"/>
    <property type="molecule type" value="Genomic_DNA"/>
</dbReference>
<reference evidence="1 2" key="1">
    <citation type="journal article" date="2019" name="Sci. Rep.">
        <title>Orb-weaving spider Araneus ventricosus genome elucidates the spidroin gene catalogue.</title>
        <authorList>
            <person name="Kono N."/>
            <person name="Nakamura H."/>
            <person name="Ohtoshi R."/>
            <person name="Moran D.A.P."/>
            <person name="Shinohara A."/>
            <person name="Yoshida Y."/>
            <person name="Fujiwara M."/>
            <person name="Mori M."/>
            <person name="Tomita M."/>
            <person name="Arakawa K."/>
        </authorList>
    </citation>
    <scope>NUCLEOTIDE SEQUENCE [LARGE SCALE GENOMIC DNA]</scope>
</reference>
<dbReference type="Proteomes" id="UP000499080">
    <property type="component" value="Unassembled WGS sequence"/>
</dbReference>
<evidence type="ECO:0000313" key="1">
    <source>
        <dbReference type="EMBL" id="GBM40788.1"/>
    </source>
</evidence>
<protein>
    <submittedName>
        <fullName evidence="1">Uncharacterized protein</fullName>
    </submittedName>
</protein>
<keyword evidence="2" id="KW-1185">Reference proteome</keyword>
<name>A0A4Y2FJU0_ARAVE</name>
<comment type="caution">
    <text evidence="1">The sequence shown here is derived from an EMBL/GenBank/DDBJ whole genome shotgun (WGS) entry which is preliminary data.</text>
</comment>
<organism evidence="1 2">
    <name type="scientific">Araneus ventricosus</name>
    <name type="common">Orbweaver spider</name>
    <name type="synonym">Epeira ventricosa</name>
    <dbReference type="NCBI Taxonomy" id="182803"/>
    <lineage>
        <taxon>Eukaryota</taxon>
        <taxon>Metazoa</taxon>
        <taxon>Ecdysozoa</taxon>
        <taxon>Arthropoda</taxon>
        <taxon>Chelicerata</taxon>
        <taxon>Arachnida</taxon>
        <taxon>Araneae</taxon>
        <taxon>Araneomorphae</taxon>
        <taxon>Entelegynae</taxon>
        <taxon>Araneoidea</taxon>
        <taxon>Araneidae</taxon>
        <taxon>Araneus</taxon>
    </lineage>
</organism>
<sequence>MMGEDSCCWDSSLGKEVSHFFSLVPDMGSNQNQPDIFNVKQKSLNFSGYFVCCVSIGYCLNAGLAMTPDFDVTLYSHRISDCFVGGCNLCLVH</sequence>
<evidence type="ECO:0000313" key="2">
    <source>
        <dbReference type="Proteomes" id="UP000499080"/>
    </source>
</evidence>